<dbReference type="CDD" id="cd00093">
    <property type="entry name" value="HTH_XRE"/>
    <property type="match status" value="1"/>
</dbReference>
<dbReference type="AlphaFoldDB" id="A0A0G1PHE9"/>
<evidence type="ECO:0000259" key="1">
    <source>
        <dbReference type="PROSITE" id="PS50943"/>
    </source>
</evidence>
<comment type="caution">
    <text evidence="2">The sequence shown here is derived from an EMBL/GenBank/DDBJ whole genome shotgun (WGS) entry which is preliminary data.</text>
</comment>
<evidence type="ECO:0000313" key="3">
    <source>
        <dbReference type="Proteomes" id="UP000034732"/>
    </source>
</evidence>
<dbReference type="Proteomes" id="UP000034732">
    <property type="component" value="Unassembled WGS sequence"/>
</dbReference>
<dbReference type="InterPro" id="IPR001387">
    <property type="entry name" value="Cro/C1-type_HTH"/>
</dbReference>
<protein>
    <recommendedName>
        <fullName evidence="1">HTH cro/C1-type domain-containing protein</fullName>
    </recommendedName>
</protein>
<dbReference type="GO" id="GO:0003677">
    <property type="term" value="F:DNA binding"/>
    <property type="evidence" value="ECO:0007669"/>
    <property type="project" value="InterPro"/>
</dbReference>
<dbReference type="Gene3D" id="1.10.260.40">
    <property type="entry name" value="lambda repressor-like DNA-binding domains"/>
    <property type="match status" value="1"/>
</dbReference>
<name>A0A0G1PHE9_UNCKA</name>
<sequence>MSQRRFGEKLGISGKTVSAYETGRSLPSLKVMENISSAYTTKKFNNKGLLDRLTDLQIRITEVKDMVDETLSF</sequence>
<dbReference type="EMBL" id="LCMF01000001">
    <property type="protein sequence ID" value="KKU32196.1"/>
    <property type="molecule type" value="Genomic_DNA"/>
</dbReference>
<dbReference type="Pfam" id="PF01381">
    <property type="entry name" value="HTH_3"/>
    <property type="match status" value="1"/>
</dbReference>
<feature type="domain" description="HTH cro/C1-type" evidence="1">
    <location>
        <begin position="1"/>
        <end position="44"/>
    </location>
</feature>
<dbReference type="PROSITE" id="PS50943">
    <property type="entry name" value="HTH_CROC1"/>
    <property type="match status" value="1"/>
</dbReference>
<dbReference type="SUPFAM" id="SSF47413">
    <property type="entry name" value="lambda repressor-like DNA-binding domains"/>
    <property type="match status" value="1"/>
</dbReference>
<organism evidence="2 3">
    <name type="scientific">candidate division WWE3 bacterium GW2011_GWA1_46_21</name>
    <dbReference type="NCBI Taxonomy" id="1619107"/>
    <lineage>
        <taxon>Bacteria</taxon>
        <taxon>Katanobacteria</taxon>
    </lineage>
</organism>
<proteinExistence type="predicted"/>
<dbReference type="InterPro" id="IPR010982">
    <property type="entry name" value="Lambda_DNA-bd_dom_sf"/>
</dbReference>
<accession>A0A0G1PHE9</accession>
<reference evidence="2 3" key="1">
    <citation type="journal article" date="2015" name="Nature">
        <title>rRNA introns, odd ribosomes, and small enigmatic genomes across a large radiation of phyla.</title>
        <authorList>
            <person name="Brown C.T."/>
            <person name="Hug L.A."/>
            <person name="Thomas B.C."/>
            <person name="Sharon I."/>
            <person name="Castelle C.J."/>
            <person name="Singh A."/>
            <person name="Wilkins M.J."/>
            <person name="Williams K.H."/>
            <person name="Banfield J.F."/>
        </authorList>
    </citation>
    <scope>NUCLEOTIDE SEQUENCE [LARGE SCALE GENOMIC DNA]</scope>
</reference>
<gene>
    <name evidence="2" type="ORF">UX44_C0001G0041</name>
</gene>
<evidence type="ECO:0000313" key="2">
    <source>
        <dbReference type="EMBL" id="KKU32196.1"/>
    </source>
</evidence>